<dbReference type="GeneTree" id="ENSGT00940000153463"/>
<dbReference type="GO" id="GO:0002039">
    <property type="term" value="F:p53 binding"/>
    <property type="evidence" value="ECO:0007669"/>
    <property type="project" value="InterPro"/>
</dbReference>
<dbReference type="InterPro" id="IPR002110">
    <property type="entry name" value="Ankyrin_rpt"/>
</dbReference>
<dbReference type="GO" id="GO:0005886">
    <property type="term" value="C:plasma membrane"/>
    <property type="evidence" value="ECO:0007669"/>
    <property type="project" value="Ensembl"/>
</dbReference>
<dbReference type="InParanoid" id="G3WR01"/>
<dbReference type="Pfam" id="PF12796">
    <property type="entry name" value="Ank_2"/>
    <property type="match status" value="1"/>
</dbReference>
<evidence type="ECO:0000256" key="4">
    <source>
        <dbReference type="ARBA" id="ARBA00022490"/>
    </source>
</evidence>
<dbReference type="PANTHER" id="PTHR24131">
    <property type="entry name" value="APOPTOSIS-STIMULATING OF P53 PROTEIN"/>
    <property type="match status" value="1"/>
</dbReference>
<accession>G3WR01</accession>
<sequence length="1133" mass="125843">MVTKRIISKIKEKSWFLRTGLKQTRKKLERIIGKKMILTVFLSNNEQILTEVPITPETTCRDVVEFCKEPGEGSCHLAEVWRGNERPIPFDHMMYEHLQKWGPRREEVKFFLRHEDSPTESNEQGGRQIQDQRNQRNGISTSAEKHTENGVGNPRVELTLSELQDMAARQQQQIENQQQMLVAKEQRLHFLKQQERRQQQSISENEKLQKLKERVEAQENKLKKIRAMRGQVDYSKIMNGNLSAEIERFSAMFQEKKQEVQTAILRVDQLSQQLEDLKKGKLNGFQSYNGRLSGPAAVELKRLYQELQIRNQLNQEQNSKLQQQKELLNKRNMEVAMMDKRINELRERLYGKKIQARQKENIPLNRVNGTSSPQSSLSASGRIAAVGPYIQVPSAGNYSVPGDPVKPQSLTIASNAGHGRSKSANDGNWSASKQNSNSSVKPVQTANVEWKESSMDGAFKQVTISSQPLPLSAVASTEKLGIDIGKASPSIPGTSKQLPPNYGTYPSPVPLGPGSTNSLERRKDGSLPRSGTGVTNWQKPAPLPSSSNIHQPSSSQQIQQRISVPPSPTYQPTGPPLFPSGDGRPDLPLTVAIRPFLADKGSRPQSPRKGPQTVNSSSIYSMYLQQATPPKNYQQAVYNTLNKSVKAVYGKPVLPSGSTSPSPLPFLYGPLSSNTSQPQPPSELTEKDQEQENVPPSGENSNVENIPRPLSPTKLTPIVHSPLRYQSDADLEALRRKLANAPRPLKKRSSITEPEGPSGPNIQKLLYQRFNTLAGGMESAPFYQPSNSQDFIGTLADVDNGNTNTNGNLEEPVPAQPTAPPPEEPPPSSDANDNELPSPETEELISTETINQGPETEEDNNNNVTVFPAGEQEPRPTGEASSPREEEAPPPLVPPPAGLLVPVTTMQIKRTNLKKPNSERTGHGLRVKFNPLALLLDASLEGEFDLVQRIIYEVEDPSKPNDEGITPLHNAVCAGHHHIVKFLLDFGVNVNAADSDGWTPLHCAASCNSVHLCKQLVESGAAIFASTISDIETAADKCEEMEEGYIQCSQFLYGVQEKLGVMNKGVVYALWDYEAQNSDELSFHEGDAITILRRKDDNETEWWWARLGEREGYVPKNLLGLYPRIKPRQRTLA</sequence>
<dbReference type="AlphaFoldDB" id="G3WR01"/>
<dbReference type="InterPro" id="IPR036028">
    <property type="entry name" value="SH3-like_dom_sf"/>
</dbReference>
<evidence type="ECO:0000256" key="10">
    <source>
        <dbReference type="ARBA" id="ARBA00061212"/>
    </source>
</evidence>
<dbReference type="CDD" id="cd17224">
    <property type="entry name" value="RA_ASPP1"/>
    <property type="match status" value="1"/>
</dbReference>
<dbReference type="PROSITE" id="PS50002">
    <property type="entry name" value="SH3"/>
    <property type="match status" value="1"/>
</dbReference>
<evidence type="ECO:0000259" key="15">
    <source>
        <dbReference type="PROSITE" id="PS50002"/>
    </source>
</evidence>
<dbReference type="Gene3D" id="1.25.40.20">
    <property type="entry name" value="Ankyrin repeat-containing domain"/>
    <property type="match status" value="1"/>
</dbReference>
<evidence type="ECO:0000256" key="1">
    <source>
        <dbReference type="ARBA" id="ARBA00004123"/>
    </source>
</evidence>
<feature type="domain" description="SH3" evidence="15">
    <location>
        <begin position="1062"/>
        <end position="1124"/>
    </location>
</feature>
<keyword evidence="7" id="KW-0677">Repeat</keyword>
<feature type="region of interest" description="Disordered" evidence="14">
    <location>
        <begin position="652"/>
        <end position="721"/>
    </location>
</feature>
<feature type="compositionally biased region" description="Pro residues" evidence="14">
    <location>
        <begin position="565"/>
        <end position="578"/>
    </location>
</feature>
<dbReference type="GO" id="GO:0042981">
    <property type="term" value="P:regulation of apoptotic process"/>
    <property type="evidence" value="ECO:0007669"/>
    <property type="project" value="InterPro"/>
</dbReference>
<dbReference type="PRINTS" id="PR00452">
    <property type="entry name" value="SH3DOMAIN"/>
</dbReference>
<feature type="region of interest" description="Disordered" evidence="14">
    <location>
        <begin position="485"/>
        <end position="588"/>
    </location>
</feature>
<feature type="repeat" description="ANK" evidence="11">
    <location>
        <begin position="996"/>
        <end position="1028"/>
    </location>
</feature>
<evidence type="ECO:0000256" key="12">
    <source>
        <dbReference type="PROSITE-ProRule" id="PRU00192"/>
    </source>
</evidence>
<evidence type="ECO:0000256" key="7">
    <source>
        <dbReference type="ARBA" id="ARBA00022737"/>
    </source>
</evidence>
<gene>
    <name evidence="16" type="primary">PPP1R13B</name>
</gene>
<dbReference type="SUPFAM" id="SSF50044">
    <property type="entry name" value="SH3-domain"/>
    <property type="match status" value="1"/>
</dbReference>
<keyword evidence="9" id="KW-0539">Nucleus</keyword>
<dbReference type="HOGENOM" id="CLU_008234_0_0_1"/>
<evidence type="ECO:0000256" key="14">
    <source>
        <dbReference type="SAM" id="MobiDB-lite"/>
    </source>
</evidence>
<feature type="compositionally biased region" description="Low complexity" evidence="14">
    <location>
        <begin position="652"/>
        <end position="667"/>
    </location>
</feature>
<reference evidence="16" key="2">
    <citation type="submission" date="2025-08" db="UniProtKB">
        <authorList>
            <consortium name="Ensembl"/>
        </authorList>
    </citation>
    <scope>IDENTIFICATION</scope>
</reference>
<keyword evidence="6" id="KW-0053">Apoptosis</keyword>
<reference evidence="16" key="3">
    <citation type="submission" date="2025-09" db="UniProtKB">
        <authorList>
            <consortium name="Ensembl"/>
        </authorList>
    </citation>
    <scope>IDENTIFICATION</scope>
</reference>
<keyword evidence="8 11" id="KW-0040">ANK repeat</keyword>
<dbReference type="Ensembl" id="ENSSHAT00000018004.2">
    <property type="protein sequence ID" value="ENSSHAP00000017856.2"/>
    <property type="gene ID" value="ENSSHAG00000015159.2"/>
</dbReference>
<protein>
    <submittedName>
        <fullName evidence="16">Protein phosphatase 1 regulatory subunit 13B</fullName>
    </submittedName>
</protein>
<dbReference type="SUPFAM" id="SSF54236">
    <property type="entry name" value="Ubiquitin-like"/>
    <property type="match status" value="1"/>
</dbReference>
<name>G3WR01_SARHA</name>
<evidence type="ECO:0000313" key="16">
    <source>
        <dbReference type="Ensembl" id="ENSSHAP00000017856.2"/>
    </source>
</evidence>
<evidence type="ECO:0000256" key="11">
    <source>
        <dbReference type="PROSITE-ProRule" id="PRU00023"/>
    </source>
</evidence>
<dbReference type="FunCoup" id="G3WR01">
    <property type="interactions" value="2449"/>
</dbReference>
<evidence type="ECO:0000256" key="3">
    <source>
        <dbReference type="ARBA" id="ARBA00022443"/>
    </source>
</evidence>
<dbReference type="GO" id="GO:0005829">
    <property type="term" value="C:cytosol"/>
    <property type="evidence" value="ECO:0007669"/>
    <property type="project" value="Ensembl"/>
</dbReference>
<comment type="similarity">
    <text evidence="10">Belongs to the ASPP family.</text>
</comment>
<dbReference type="PROSITE" id="PS50088">
    <property type="entry name" value="ANK_REPEAT"/>
    <property type="match status" value="2"/>
</dbReference>
<evidence type="ECO:0000256" key="9">
    <source>
        <dbReference type="ARBA" id="ARBA00023242"/>
    </source>
</evidence>
<dbReference type="SMART" id="SM00248">
    <property type="entry name" value="ANK"/>
    <property type="match status" value="2"/>
</dbReference>
<dbReference type="InterPro" id="IPR029071">
    <property type="entry name" value="Ubiquitin-like_domsf"/>
</dbReference>
<evidence type="ECO:0000256" key="8">
    <source>
        <dbReference type="ARBA" id="ARBA00023043"/>
    </source>
</evidence>
<dbReference type="InterPro" id="IPR036770">
    <property type="entry name" value="Ankyrin_rpt-contain_sf"/>
</dbReference>
<dbReference type="Proteomes" id="UP000007648">
    <property type="component" value="Unassembled WGS sequence"/>
</dbReference>
<feature type="region of interest" description="Disordered" evidence="14">
    <location>
        <begin position="115"/>
        <end position="153"/>
    </location>
</feature>
<feature type="compositionally biased region" description="Low complexity" evidence="14">
    <location>
        <begin position="800"/>
        <end position="813"/>
    </location>
</feature>
<feature type="repeat" description="ANK" evidence="11">
    <location>
        <begin position="963"/>
        <end position="995"/>
    </location>
</feature>
<feature type="compositionally biased region" description="Polar residues" evidence="14">
    <location>
        <begin position="422"/>
        <end position="445"/>
    </location>
</feature>
<dbReference type="Gene3D" id="3.10.20.90">
    <property type="entry name" value="Phosphatidylinositol 3-kinase Catalytic Subunit, Chain A, domain 1"/>
    <property type="match status" value="1"/>
</dbReference>
<feature type="compositionally biased region" description="Basic and acidic residues" evidence="14">
    <location>
        <begin position="872"/>
        <end position="887"/>
    </location>
</feature>
<feature type="coiled-coil region" evidence="13">
    <location>
        <begin position="253"/>
        <end position="348"/>
    </location>
</feature>
<dbReference type="Pfam" id="PF21801">
    <property type="entry name" value="ASPP2-like_RA"/>
    <property type="match status" value="1"/>
</dbReference>
<dbReference type="InterPro" id="IPR048942">
    <property type="entry name" value="ASPP2-like_RA"/>
</dbReference>
<feature type="compositionally biased region" description="Low complexity" evidence="14">
    <location>
        <begin position="544"/>
        <end position="564"/>
    </location>
</feature>
<dbReference type="PROSITE" id="PS50297">
    <property type="entry name" value="ANK_REP_REGION"/>
    <property type="match status" value="2"/>
</dbReference>
<comment type="subcellular location">
    <subcellularLocation>
        <location evidence="2">Cytoplasm</location>
    </subcellularLocation>
    <subcellularLocation>
        <location evidence="1">Nucleus</location>
    </subcellularLocation>
</comment>
<dbReference type="FunFam" id="3.10.20.90:FF:000030">
    <property type="entry name" value="Apoptosis-stimulating of p53 protein 2 isoform 1"/>
    <property type="match status" value="1"/>
</dbReference>
<dbReference type="FunFam" id="1.25.40.20:FF:000008">
    <property type="entry name" value="Apoptosis-stimulating of p53 protein 2 isoform 1"/>
    <property type="match status" value="1"/>
</dbReference>
<keyword evidence="5" id="KW-0597">Phosphoprotein</keyword>
<organism evidence="16 17">
    <name type="scientific">Sarcophilus harrisii</name>
    <name type="common">Tasmanian devil</name>
    <name type="synonym">Sarcophilus laniarius</name>
    <dbReference type="NCBI Taxonomy" id="9305"/>
    <lineage>
        <taxon>Eukaryota</taxon>
        <taxon>Metazoa</taxon>
        <taxon>Chordata</taxon>
        <taxon>Craniata</taxon>
        <taxon>Vertebrata</taxon>
        <taxon>Euteleostomi</taxon>
        <taxon>Mammalia</taxon>
        <taxon>Metatheria</taxon>
        <taxon>Dasyuromorphia</taxon>
        <taxon>Dasyuridae</taxon>
        <taxon>Sarcophilus</taxon>
    </lineage>
</organism>
<proteinExistence type="inferred from homology"/>
<dbReference type="GO" id="GO:0072332">
    <property type="term" value="P:intrinsic apoptotic signaling pathway by p53 class mediator"/>
    <property type="evidence" value="ECO:0007669"/>
    <property type="project" value="Ensembl"/>
</dbReference>
<dbReference type="GO" id="GO:0005654">
    <property type="term" value="C:nucleoplasm"/>
    <property type="evidence" value="ECO:0007669"/>
    <property type="project" value="Ensembl"/>
</dbReference>
<feature type="compositionally biased region" description="Pro residues" evidence="14">
    <location>
        <begin position="814"/>
        <end position="828"/>
    </location>
</feature>
<dbReference type="InterPro" id="IPR001452">
    <property type="entry name" value="SH3_domain"/>
</dbReference>
<dbReference type="SUPFAM" id="SSF48403">
    <property type="entry name" value="Ankyrin repeat"/>
    <property type="match status" value="1"/>
</dbReference>
<feature type="region of interest" description="Disordered" evidence="14">
    <location>
        <begin position="791"/>
        <end position="899"/>
    </location>
</feature>
<dbReference type="PANTHER" id="PTHR24131:SF5">
    <property type="entry name" value="APOPTOSIS-STIMULATING OF P53 PROTEIN 1"/>
    <property type="match status" value="1"/>
</dbReference>
<feature type="compositionally biased region" description="Polar residues" evidence="14">
    <location>
        <begin position="119"/>
        <end position="142"/>
    </location>
</feature>
<dbReference type="SMART" id="SM00326">
    <property type="entry name" value="SH3"/>
    <property type="match status" value="1"/>
</dbReference>
<evidence type="ECO:0000256" key="5">
    <source>
        <dbReference type="ARBA" id="ARBA00022553"/>
    </source>
</evidence>
<evidence type="ECO:0000256" key="13">
    <source>
        <dbReference type="SAM" id="Coils"/>
    </source>
</evidence>
<dbReference type="Pfam" id="PF00018">
    <property type="entry name" value="SH3_1"/>
    <property type="match status" value="1"/>
</dbReference>
<feature type="coiled-coil region" evidence="13">
    <location>
        <begin position="160"/>
        <end position="228"/>
    </location>
</feature>
<keyword evidence="13" id="KW-0175">Coiled coil</keyword>
<dbReference type="InterPro" id="IPR028319">
    <property type="entry name" value="ASPP1_RA"/>
</dbReference>
<evidence type="ECO:0000256" key="6">
    <source>
        <dbReference type="ARBA" id="ARBA00022703"/>
    </source>
</evidence>
<evidence type="ECO:0000313" key="17">
    <source>
        <dbReference type="Proteomes" id="UP000007648"/>
    </source>
</evidence>
<dbReference type="InterPro" id="IPR047163">
    <property type="entry name" value="ASPP1/2"/>
</dbReference>
<keyword evidence="3 12" id="KW-0728">SH3 domain</keyword>
<keyword evidence="17" id="KW-1185">Reference proteome</keyword>
<evidence type="ECO:0000256" key="2">
    <source>
        <dbReference type="ARBA" id="ARBA00004496"/>
    </source>
</evidence>
<keyword evidence="4" id="KW-0963">Cytoplasm</keyword>
<reference evidence="16 17" key="1">
    <citation type="journal article" date="2011" name="Proc. Natl. Acad. Sci. U.S.A.">
        <title>Genetic diversity and population structure of the endangered marsupial Sarcophilus harrisii (Tasmanian devil).</title>
        <authorList>
            <person name="Miller W."/>
            <person name="Hayes V.M."/>
            <person name="Ratan A."/>
            <person name="Petersen D.C."/>
            <person name="Wittekindt N.E."/>
            <person name="Miller J."/>
            <person name="Walenz B."/>
            <person name="Knight J."/>
            <person name="Qi J."/>
            <person name="Zhao F."/>
            <person name="Wang Q."/>
            <person name="Bedoya-Reina O.C."/>
            <person name="Katiyar N."/>
            <person name="Tomsho L.P."/>
            <person name="Kasson L.M."/>
            <person name="Hardie R.A."/>
            <person name="Woodbridge P."/>
            <person name="Tindall E.A."/>
            <person name="Bertelsen M.F."/>
            <person name="Dixon D."/>
            <person name="Pyecroft S."/>
            <person name="Helgen K.M."/>
            <person name="Lesk A.M."/>
            <person name="Pringle T.H."/>
            <person name="Patterson N."/>
            <person name="Zhang Y."/>
            <person name="Kreiss A."/>
            <person name="Woods G.M."/>
            <person name="Jones M.E."/>
            <person name="Schuster S.C."/>
        </authorList>
    </citation>
    <scope>NUCLEOTIDE SEQUENCE [LARGE SCALE GENOMIC DNA]</scope>
</reference>
<feature type="compositionally biased region" description="Polar residues" evidence="14">
    <location>
        <begin position="692"/>
        <end position="704"/>
    </location>
</feature>
<feature type="region of interest" description="Disordered" evidence="14">
    <location>
        <begin position="738"/>
        <end position="762"/>
    </location>
</feature>
<feature type="region of interest" description="Disordered" evidence="14">
    <location>
        <begin position="409"/>
        <end position="445"/>
    </location>
</feature>
<dbReference type="GO" id="GO:0045786">
    <property type="term" value="P:negative regulation of cell cycle"/>
    <property type="evidence" value="ECO:0007669"/>
    <property type="project" value="InterPro"/>
</dbReference>